<keyword evidence="2" id="KW-0560">Oxidoreductase</keyword>
<organism evidence="2">
    <name type="scientific">hydrothermal vent metagenome</name>
    <dbReference type="NCBI Taxonomy" id="652676"/>
    <lineage>
        <taxon>unclassified sequences</taxon>
        <taxon>metagenomes</taxon>
        <taxon>ecological metagenomes</taxon>
    </lineage>
</organism>
<evidence type="ECO:0000256" key="1">
    <source>
        <dbReference type="SAM" id="Phobius"/>
    </source>
</evidence>
<keyword evidence="1" id="KW-1133">Transmembrane helix</keyword>
<accession>A0A3B1AD70</accession>
<protein>
    <submittedName>
        <fullName evidence="2">Cytochrome c oxidase subunit CcoQ</fullName>
        <ecNumber evidence="2">1.9.3.1</ecNumber>
    </submittedName>
</protein>
<dbReference type="AlphaFoldDB" id="A0A3B1AD70"/>
<dbReference type="GO" id="GO:0016491">
    <property type="term" value="F:oxidoreductase activity"/>
    <property type="evidence" value="ECO:0007669"/>
    <property type="project" value="UniProtKB-KW"/>
</dbReference>
<dbReference type="InterPro" id="IPR008621">
    <property type="entry name" value="Cbb3-typ_cyt_oxidase_comp"/>
</dbReference>
<keyword evidence="1" id="KW-0472">Membrane</keyword>
<reference evidence="2" key="1">
    <citation type="submission" date="2018-06" db="EMBL/GenBank/DDBJ databases">
        <authorList>
            <person name="Zhirakovskaya E."/>
        </authorList>
    </citation>
    <scope>NUCLEOTIDE SEQUENCE</scope>
</reference>
<gene>
    <name evidence="2" type="ORF">MNBD_GAMMA21-717</name>
</gene>
<sequence>MDIHTLQSFVTLIWILVFLGIVIWAYSRKRKKDFKEAANLPLTEPEHPVQLNKHQRGEHE</sequence>
<name>A0A3B1AD70_9ZZZZ</name>
<dbReference type="Pfam" id="PF05545">
    <property type="entry name" value="FixQ"/>
    <property type="match status" value="1"/>
</dbReference>
<dbReference type="CDD" id="cd01324">
    <property type="entry name" value="cbb3_Oxidase_CcoQ"/>
    <property type="match status" value="1"/>
</dbReference>
<dbReference type="EC" id="1.9.3.1" evidence="2"/>
<keyword evidence="1" id="KW-0812">Transmembrane</keyword>
<dbReference type="EMBL" id="UOFR01000056">
    <property type="protein sequence ID" value="VAW97993.1"/>
    <property type="molecule type" value="Genomic_DNA"/>
</dbReference>
<feature type="transmembrane region" description="Helical" evidence="1">
    <location>
        <begin position="6"/>
        <end position="26"/>
    </location>
</feature>
<proteinExistence type="predicted"/>
<evidence type="ECO:0000313" key="2">
    <source>
        <dbReference type="EMBL" id="VAW97993.1"/>
    </source>
</evidence>